<dbReference type="AlphaFoldDB" id="A0A6L2NT55"/>
<gene>
    <name evidence="1" type="ORF">Tci_060785</name>
</gene>
<evidence type="ECO:0000313" key="1">
    <source>
        <dbReference type="EMBL" id="GEU88807.1"/>
    </source>
</evidence>
<protein>
    <submittedName>
        <fullName evidence="1">Uncharacterized protein</fullName>
    </submittedName>
</protein>
<organism evidence="1">
    <name type="scientific">Tanacetum cinerariifolium</name>
    <name type="common">Dalmatian daisy</name>
    <name type="synonym">Chrysanthemum cinerariifolium</name>
    <dbReference type="NCBI Taxonomy" id="118510"/>
    <lineage>
        <taxon>Eukaryota</taxon>
        <taxon>Viridiplantae</taxon>
        <taxon>Streptophyta</taxon>
        <taxon>Embryophyta</taxon>
        <taxon>Tracheophyta</taxon>
        <taxon>Spermatophyta</taxon>
        <taxon>Magnoliopsida</taxon>
        <taxon>eudicotyledons</taxon>
        <taxon>Gunneridae</taxon>
        <taxon>Pentapetalae</taxon>
        <taxon>asterids</taxon>
        <taxon>campanulids</taxon>
        <taxon>Asterales</taxon>
        <taxon>Asteraceae</taxon>
        <taxon>Asteroideae</taxon>
        <taxon>Anthemideae</taxon>
        <taxon>Anthemidinae</taxon>
        <taxon>Tanacetum</taxon>
    </lineage>
</organism>
<dbReference type="EMBL" id="BKCJ010009828">
    <property type="protein sequence ID" value="GEU88807.1"/>
    <property type="molecule type" value="Genomic_DNA"/>
</dbReference>
<comment type="caution">
    <text evidence="1">The sequence shown here is derived from an EMBL/GenBank/DDBJ whole genome shotgun (WGS) entry which is preliminary data.</text>
</comment>
<sequence length="126" mass="14475">MDIILSQYLDLSCIIVMDLEGNDGRERGEYLFDLINATRIKYVIISSFGGKIPSIKPSISVMYALPKKYIKDYNFTDFEETCYDFEVGIEILWTLDVKAVGITIQDNPRCHLKFDNCVGVNNYARK</sequence>
<reference evidence="1" key="1">
    <citation type="journal article" date="2019" name="Sci. Rep.">
        <title>Draft genome of Tanacetum cinerariifolium, the natural source of mosquito coil.</title>
        <authorList>
            <person name="Yamashiro T."/>
            <person name="Shiraishi A."/>
            <person name="Satake H."/>
            <person name="Nakayama K."/>
        </authorList>
    </citation>
    <scope>NUCLEOTIDE SEQUENCE</scope>
</reference>
<name>A0A6L2NT55_TANCI</name>
<proteinExistence type="predicted"/>
<accession>A0A6L2NT55</accession>